<name>A0AAD6V2Y5_9AGAR</name>
<feature type="compositionally biased region" description="Acidic residues" evidence="2">
    <location>
        <begin position="337"/>
        <end position="348"/>
    </location>
</feature>
<feature type="region of interest" description="Disordered" evidence="2">
    <location>
        <begin position="231"/>
        <end position="261"/>
    </location>
</feature>
<accession>A0AAD6V2Y5</accession>
<feature type="coiled-coil region" evidence="1">
    <location>
        <begin position="514"/>
        <end position="570"/>
    </location>
</feature>
<evidence type="ECO:0000313" key="4">
    <source>
        <dbReference type="Proteomes" id="UP001219525"/>
    </source>
</evidence>
<keyword evidence="1" id="KW-0175">Coiled coil</keyword>
<feature type="compositionally biased region" description="Polar residues" evidence="2">
    <location>
        <begin position="154"/>
        <end position="165"/>
    </location>
</feature>
<feature type="compositionally biased region" description="Low complexity" evidence="2">
    <location>
        <begin position="449"/>
        <end position="459"/>
    </location>
</feature>
<dbReference type="Proteomes" id="UP001219525">
    <property type="component" value="Unassembled WGS sequence"/>
</dbReference>
<keyword evidence="4" id="KW-1185">Reference proteome</keyword>
<dbReference type="EMBL" id="JARJCW010000059">
    <property type="protein sequence ID" value="KAJ7201389.1"/>
    <property type="molecule type" value="Genomic_DNA"/>
</dbReference>
<evidence type="ECO:0000313" key="3">
    <source>
        <dbReference type="EMBL" id="KAJ7201389.1"/>
    </source>
</evidence>
<comment type="caution">
    <text evidence="3">The sequence shown here is derived from an EMBL/GenBank/DDBJ whole genome shotgun (WGS) entry which is preliminary data.</text>
</comment>
<proteinExistence type="predicted"/>
<organism evidence="3 4">
    <name type="scientific">Mycena pura</name>
    <dbReference type="NCBI Taxonomy" id="153505"/>
    <lineage>
        <taxon>Eukaryota</taxon>
        <taxon>Fungi</taxon>
        <taxon>Dikarya</taxon>
        <taxon>Basidiomycota</taxon>
        <taxon>Agaricomycotina</taxon>
        <taxon>Agaricomycetes</taxon>
        <taxon>Agaricomycetidae</taxon>
        <taxon>Agaricales</taxon>
        <taxon>Marasmiineae</taxon>
        <taxon>Mycenaceae</taxon>
        <taxon>Mycena</taxon>
    </lineage>
</organism>
<evidence type="ECO:0000256" key="1">
    <source>
        <dbReference type="SAM" id="Coils"/>
    </source>
</evidence>
<protein>
    <submittedName>
        <fullName evidence="3">Uncharacterized protein</fullName>
    </submittedName>
</protein>
<dbReference type="AlphaFoldDB" id="A0AAD6V2Y5"/>
<feature type="compositionally biased region" description="Polar residues" evidence="2">
    <location>
        <begin position="233"/>
        <end position="258"/>
    </location>
</feature>
<feature type="compositionally biased region" description="Low complexity" evidence="2">
    <location>
        <begin position="376"/>
        <end position="391"/>
    </location>
</feature>
<feature type="region of interest" description="Disordered" evidence="2">
    <location>
        <begin position="298"/>
        <end position="508"/>
    </location>
</feature>
<reference evidence="3" key="1">
    <citation type="submission" date="2023-03" db="EMBL/GenBank/DDBJ databases">
        <title>Massive genome expansion in bonnet fungi (Mycena s.s.) driven by repeated elements and novel gene families across ecological guilds.</title>
        <authorList>
            <consortium name="Lawrence Berkeley National Laboratory"/>
            <person name="Harder C.B."/>
            <person name="Miyauchi S."/>
            <person name="Viragh M."/>
            <person name="Kuo A."/>
            <person name="Thoen E."/>
            <person name="Andreopoulos B."/>
            <person name="Lu D."/>
            <person name="Skrede I."/>
            <person name="Drula E."/>
            <person name="Henrissat B."/>
            <person name="Morin E."/>
            <person name="Kohler A."/>
            <person name="Barry K."/>
            <person name="LaButti K."/>
            <person name="Morin E."/>
            <person name="Salamov A."/>
            <person name="Lipzen A."/>
            <person name="Mereny Z."/>
            <person name="Hegedus B."/>
            <person name="Baldrian P."/>
            <person name="Stursova M."/>
            <person name="Weitz H."/>
            <person name="Taylor A."/>
            <person name="Grigoriev I.V."/>
            <person name="Nagy L.G."/>
            <person name="Martin F."/>
            <person name="Kauserud H."/>
        </authorList>
    </citation>
    <scope>NUCLEOTIDE SEQUENCE</scope>
    <source>
        <strain evidence="3">9144</strain>
    </source>
</reference>
<sequence length="716" mass="76377">MDGVYSIVAGLLLRVVVDAATFHNVKLSGTLIGLWEGIVLLHYVNKAPSSSDPYLAYGVRLFVDFIVTESIFKLMIVLLWSTMGMVLADVAPAVWVDYGLKRQWSRLRHELYWATRMFSRKRTSTVRFVVSPTIASTVSSEAGSTIATTTVPLSRTAPESPTSSVAPARPPMNARRRSLVPGTFPGGEWSETETEAGTVVAGVDETTATGSVFPSQSSHVTFVRVIPSEPSEDSYTFTTRSSSPTYSLEYSDDPSASNPVDIPSEVEDEILVHGHGRHQIMEEALQTTPKQLVVVLPPTPSESLQDWESSSRDDDDEDEDVPSSPWMPLIPDHEPLEEWETVNSEEVEAPPPAPPPKDTPELSPQDDGSDATSIGAPSTIAPTPAPADSAPIDPPSAQPSTTIPVFDHTPLATTPEEPSEPTQAAEEPPSEPTVDESAQTDNVAPPPASADAGAASDPPLTGKAVQTPPPSFEDLFSSDARAANPDSARDSGPPLERANTPPPAPSPVLSIKHALALRKEALELNARIATLSRQRKTSLSESTGAATSSAMLAKIEIESAKKALAELNEKAEGAFVGAYNPPTASLYEFNTTGLTPEEAVRQTEARLGKLLLGPVPPAGTTPEDLAHDSPNRGALKVTMQQSIKGRVVKKELLAALNNDGMNWFEDPSRPNVVFVLLPVTAGQSESAPEGEPDHETAPAAAATQRTAEDEDDAKEY</sequence>
<gene>
    <name evidence="3" type="ORF">GGX14DRAFT_656690</name>
</gene>
<feature type="region of interest" description="Disordered" evidence="2">
    <location>
        <begin position="683"/>
        <end position="716"/>
    </location>
</feature>
<evidence type="ECO:0000256" key="2">
    <source>
        <dbReference type="SAM" id="MobiDB-lite"/>
    </source>
</evidence>
<feature type="region of interest" description="Disordered" evidence="2">
    <location>
        <begin position="154"/>
        <end position="176"/>
    </location>
</feature>